<evidence type="ECO:0000256" key="3">
    <source>
        <dbReference type="ARBA" id="ARBA00023163"/>
    </source>
</evidence>
<evidence type="ECO:0000313" key="6">
    <source>
        <dbReference type="EMBL" id="SOJ55614.1"/>
    </source>
</evidence>
<reference evidence="6 7" key="1">
    <citation type="submission" date="2017-10" db="EMBL/GenBank/DDBJ databases">
        <authorList>
            <consortium name="Urmite Genomes"/>
        </authorList>
    </citation>
    <scope>NUCLEOTIDE SEQUENCE [LARGE SCALE GENOMIC DNA]</scope>
    <source>
        <strain evidence="6 7">FB-527</strain>
    </source>
</reference>
<evidence type="ECO:0000259" key="5">
    <source>
        <dbReference type="PROSITE" id="PS50977"/>
    </source>
</evidence>
<dbReference type="GO" id="GO:0003700">
    <property type="term" value="F:DNA-binding transcription factor activity"/>
    <property type="evidence" value="ECO:0007669"/>
    <property type="project" value="TreeGrafter"/>
</dbReference>
<keyword evidence="1" id="KW-0805">Transcription regulation</keyword>
<evidence type="ECO:0000256" key="1">
    <source>
        <dbReference type="ARBA" id="ARBA00023015"/>
    </source>
</evidence>
<evidence type="ECO:0000313" key="7">
    <source>
        <dbReference type="Proteomes" id="UP000554965"/>
    </source>
</evidence>
<dbReference type="InterPro" id="IPR001647">
    <property type="entry name" value="HTH_TetR"/>
</dbReference>
<keyword evidence="3" id="KW-0804">Transcription</keyword>
<accession>A0A7Z7IMY6</accession>
<feature type="DNA-binding region" description="H-T-H motif" evidence="4">
    <location>
        <begin position="34"/>
        <end position="53"/>
    </location>
</feature>
<dbReference type="EMBL" id="OCTY01000002">
    <property type="protein sequence ID" value="SOJ55614.1"/>
    <property type="molecule type" value="Genomic_DNA"/>
</dbReference>
<dbReference type="RefSeq" id="WP_186243428.1">
    <property type="nucleotide sequence ID" value="NZ_OCTY01000002.1"/>
</dbReference>
<dbReference type="InterPro" id="IPR050109">
    <property type="entry name" value="HTH-type_TetR-like_transc_reg"/>
</dbReference>
<evidence type="ECO:0000256" key="2">
    <source>
        <dbReference type="ARBA" id="ARBA00023125"/>
    </source>
</evidence>
<keyword evidence="7" id="KW-1185">Reference proteome</keyword>
<dbReference type="PANTHER" id="PTHR30055:SF234">
    <property type="entry name" value="HTH-TYPE TRANSCRIPTIONAL REGULATOR BETI"/>
    <property type="match status" value="1"/>
</dbReference>
<organism evidence="6 7">
    <name type="scientific">Mycobacterium simulans</name>
    <dbReference type="NCBI Taxonomy" id="627089"/>
    <lineage>
        <taxon>Bacteria</taxon>
        <taxon>Bacillati</taxon>
        <taxon>Actinomycetota</taxon>
        <taxon>Actinomycetes</taxon>
        <taxon>Mycobacteriales</taxon>
        <taxon>Mycobacteriaceae</taxon>
        <taxon>Mycobacterium</taxon>
    </lineage>
</organism>
<dbReference type="Gene3D" id="1.10.357.10">
    <property type="entry name" value="Tetracycline Repressor, domain 2"/>
    <property type="match status" value="1"/>
</dbReference>
<dbReference type="PROSITE" id="PS50977">
    <property type="entry name" value="HTH_TETR_2"/>
    <property type="match status" value="1"/>
</dbReference>
<name>A0A7Z7IMY6_9MYCO</name>
<keyword evidence="2 4" id="KW-0238">DNA-binding</keyword>
<sequence>MSAQRVRRRPEEAKSAILEAAEKLLILGGPRAVQMRSVAQQLGITDTGVAHHFGTRDELLQALLRHGGRRIRAAITEATEHWLEQPPTVRRLIDGIYSVYARGYGELAIALHAAGWRDNGSGMLEPVVDVLQNLRTPRGGRRPPRSQTQLAVAALHQALATETAYGAAFRRSVGMTEPDASDSGCQMTWWALTIATVLGIDDSASRSPSTRAAKNR</sequence>
<dbReference type="Pfam" id="PF00440">
    <property type="entry name" value="TetR_N"/>
    <property type="match status" value="1"/>
</dbReference>
<comment type="caution">
    <text evidence="6">The sequence shown here is derived from an EMBL/GenBank/DDBJ whole genome shotgun (WGS) entry which is preliminary data.</text>
</comment>
<evidence type="ECO:0000256" key="4">
    <source>
        <dbReference type="PROSITE-ProRule" id="PRU00335"/>
    </source>
</evidence>
<dbReference type="GO" id="GO:0000976">
    <property type="term" value="F:transcription cis-regulatory region binding"/>
    <property type="evidence" value="ECO:0007669"/>
    <property type="project" value="TreeGrafter"/>
</dbReference>
<dbReference type="Proteomes" id="UP000554965">
    <property type="component" value="Unassembled WGS sequence"/>
</dbReference>
<dbReference type="AlphaFoldDB" id="A0A7Z7IMY6"/>
<proteinExistence type="predicted"/>
<protein>
    <recommendedName>
        <fullName evidence="5">HTH tetR-type domain-containing protein</fullName>
    </recommendedName>
</protein>
<dbReference type="SUPFAM" id="SSF46689">
    <property type="entry name" value="Homeodomain-like"/>
    <property type="match status" value="1"/>
</dbReference>
<gene>
    <name evidence="6" type="ORF">MSIMFB_03096</name>
</gene>
<dbReference type="PANTHER" id="PTHR30055">
    <property type="entry name" value="HTH-TYPE TRANSCRIPTIONAL REGULATOR RUTR"/>
    <property type="match status" value="1"/>
</dbReference>
<dbReference type="InterPro" id="IPR009057">
    <property type="entry name" value="Homeodomain-like_sf"/>
</dbReference>
<feature type="domain" description="HTH tetR-type" evidence="5">
    <location>
        <begin position="11"/>
        <end position="71"/>
    </location>
</feature>